<dbReference type="AlphaFoldDB" id="A0A6J7EDC9"/>
<dbReference type="InterPro" id="IPR029044">
    <property type="entry name" value="Nucleotide-diphossugar_trans"/>
</dbReference>
<proteinExistence type="predicted"/>
<name>A0A6J7EDC9_9ZZZZ</name>
<organism evidence="1">
    <name type="scientific">freshwater metagenome</name>
    <dbReference type="NCBI Taxonomy" id="449393"/>
    <lineage>
        <taxon>unclassified sequences</taxon>
        <taxon>metagenomes</taxon>
        <taxon>ecological metagenomes</taxon>
    </lineage>
</organism>
<evidence type="ECO:0000313" key="1">
    <source>
        <dbReference type="EMBL" id="CAB4879260.1"/>
    </source>
</evidence>
<dbReference type="PANTHER" id="PTHR46830">
    <property type="entry name" value="TRANSFERASE, PUTATIVE-RELATED"/>
    <property type="match status" value="1"/>
</dbReference>
<dbReference type="SUPFAM" id="SSF53448">
    <property type="entry name" value="Nucleotide-diphospho-sugar transferases"/>
    <property type="match status" value="1"/>
</dbReference>
<protein>
    <submittedName>
        <fullName evidence="1">Unannotated protein</fullName>
    </submittedName>
</protein>
<accession>A0A6J7EDC9</accession>
<reference evidence="1" key="1">
    <citation type="submission" date="2020-05" db="EMBL/GenBank/DDBJ databases">
        <authorList>
            <person name="Chiriac C."/>
            <person name="Salcher M."/>
            <person name="Ghai R."/>
            <person name="Kavagutti S V."/>
        </authorList>
    </citation>
    <scope>NUCLEOTIDE SEQUENCE</scope>
</reference>
<sequence length="225" mass="25360">MIPMLFHFHLFDKKWSYLHTLSLQSCLARANPDKLVVHYDISGHGEAWDAAHLLAVEWRQVEAPDALDDYILDVLYAEGGFFSALDVVFLKNFEPLRHNEAVLGIQCAQKKKLSYAVIGSRTGSEYIKACKGQIEPLWDTAGYPVTVMPRMTFYPLARSNKAFWEGTALKLKRSFAIRIWESLHPEVSEETLLKSGLGAELRAILKKPPTTVGTITQTSGFLTFD</sequence>
<gene>
    <name evidence="1" type="ORF">UFOPK3472_00458</name>
</gene>
<dbReference type="EMBL" id="CAFBLX010000018">
    <property type="protein sequence ID" value="CAB4879260.1"/>
    <property type="molecule type" value="Genomic_DNA"/>
</dbReference>
<dbReference type="PANTHER" id="PTHR46830:SF1">
    <property type="entry name" value="ALPHA-1,4-N-ACETYLGLUCOSAMINYLTRANSFERASE"/>
    <property type="match status" value="1"/>
</dbReference>